<dbReference type="OrthoDB" id="8062037at2759"/>
<feature type="transmembrane region" description="Helical" evidence="16">
    <location>
        <begin position="13"/>
        <end position="33"/>
    </location>
</feature>
<dbReference type="AlphaFoldDB" id="A0A072V3W4"/>
<keyword evidence="9 15" id="KW-0863">Zinc-finger</keyword>
<dbReference type="PROSITE" id="PS50089">
    <property type="entry name" value="ZF_RING_2"/>
    <property type="match status" value="1"/>
</dbReference>
<evidence type="ECO:0000256" key="7">
    <source>
        <dbReference type="ARBA" id="ARBA00022723"/>
    </source>
</evidence>
<evidence type="ECO:0000256" key="8">
    <source>
        <dbReference type="ARBA" id="ARBA00022729"/>
    </source>
</evidence>
<evidence type="ECO:0000256" key="10">
    <source>
        <dbReference type="ARBA" id="ARBA00022786"/>
    </source>
</evidence>
<evidence type="ECO:0000256" key="14">
    <source>
        <dbReference type="ARBA" id="ARBA00024209"/>
    </source>
</evidence>
<keyword evidence="6 16" id="KW-0812">Transmembrane</keyword>
<dbReference type="PANTHER" id="PTHR46539">
    <property type="entry name" value="E3 UBIQUITIN-PROTEIN LIGASE ATL42"/>
    <property type="match status" value="1"/>
</dbReference>
<evidence type="ECO:0000256" key="2">
    <source>
        <dbReference type="ARBA" id="ARBA00004167"/>
    </source>
</evidence>
<dbReference type="InterPro" id="IPR001841">
    <property type="entry name" value="Znf_RING"/>
</dbReference>
<proteinExistence type="inferred from homology"/>
<evidence type="ECO:0000256" key="15">
    <source>
        <dbReference type="PROSITE-ProRule" id="PRU00175"/>
    </source>
</evidence>
<keyword evidence="12 16" id="KW-1133">Transmembrane helix</keyword>
<feature type="domain" description="RING-type" evidence="17">
    <location>
        <begin position="92"/>
        <end position="134"/>
    </location>
</feature>
<dbReference type="EnsemblPlants" id="KEH36058">
    <property type="protein sequence ID" value="KEH36058"/>
    <property type="gene ID" value="MTR_3g110190"/>
</dbReference>
<comment type="pathway">
    <text evidence="3">Protein modification; protein ubiquitination.</text>
</comment>
<keyword evidence="8" id="KW-0732">Signal</keyword>
<reference evidence="18 20" key="1">
    <citation type="journal article" date="2011" name="Nature">
        <title>The Medicago genome provides insight into the evolution of rhizobial symbioses.</title>
        <authorList>
            <person name="Young N.D."/>
            <person name="Debelle F."/>
            <person name="Oldroyd G.E."/>
            <person name="Geurts R."/>
            <person name="Cannon S.B."/>
            <person name="Udvardi M.K."/>
            <person name="Benedito V.A."/>
            <person name="Mayer K.F."/>
            <person name="Gouzy J."/>
            <person name="Schoof H."/>
            <person name="Van de Peer Y."/>
            <person name="Proost S."/>
            <person name="Cook D.R."/>
            <person name="Meyers B.C."/>
            <person name="Spannagl M."/>
            <person name="Cheung F."/>
            <person name="De Mita S."/>
            <person name="Krishnakumar V."/>
            <person name="Gundlach H."/>
            <person name="Zhou S."/>
            <person name="Mudge J."/>
            <person name="Bharti A.K."/>
            <person name="Murray J.D."/>
            <person name="Naoumkina M.A."/>
            <person name="Rosen B."/>
            <person name="Silverstein K.A."/>
            <person name="Tang H."/>
            <person name="Rombauts S."/>
            <person name="Zhao P.X."/>
            <person name="Zhou P."/>
            <person name="Barbe V."/>
            <person name="Bardou P."/>
            <person name="Bechner M."/>
            <person name="Bellec A."/>
            <person name="Berger A."/>
            <person name="Berges H."/>
            <person name="Bidwell S."/>
            <person name="Bisseling T."/>
            <person name="Choisne N."/>
            <person name="Couloux A."/>
            <person name="Denny R."/>
            <person name="Deshpande S."/>
            <person name="Dai X."/>
            <person name="Doyle J.J."/>
            <person name="Dudez A.M."/>
            <person name="Farmer A.D."/>
            <person name="Fouteau S."/>
            <person name="Franken C."/>
            <person name="Gibelin C."/>
            <person name="Gish J."/>
            <person name="Goldstein S."/>
            <person name="Gonzalez A.J."/>
            <person name="Green P.J."/>
            <person name="Hallab A."/>
            <person name="Hartog M."/>
            <person name="Hua A."/>
            <person name="Humphray S.J."/>
            <person name="Jeong D.H."/>
            <person name="Jing Y."/>
            <person name="Jocker A."/>
            <person name="Kenton S.M."/>
            <person name="Kim D.J."/>
            <person name="Klee K."/>
            <person name="Lai H."/>
            <person name="Lang C."/>
            <person name="Lin S."/>
            <person name="Macmil S.L."/>
            <person name="Magdelenat G."/>
            <person name="Matthews L."/>
            <person name="McCorrison J."/>
            <person name="Monaghan E.L."/>
            <person name="Mun J.H."/>
            <person name="Najar F.Z."/>
            <person name="Nicholson C."/>
            <person name="Noirot C."/>
            <person name="O'Bleness M."/>
            <person name="Paule C.R."/>
            <person name="Poulain J."/>
            <person name="Prion F."/>
            <person name="Qin B."/>
            <person name="Qu C."/>
            <person name="Retzel E.F."/>
            <person name="Riddle C."/>
            <person name="Sallet E."/>
            <person name="Samain S."/>
            <person name="Samson N."/>
            <person name="Sanders I."/>
            <person name="Saurat O."/>
            <person name="Scarpelli C."/>
            <person name="Schiex T."/>
            <person name="Segurens B."/>
            <person name="Severin A.J."/>
            <person name="Sherrier D.J."/>
            <person name="Shi R."/>
            <person name="Sims S."/>
            <person name="Singer S.R."/>
            <person name="Sinharoy S."/>
            <person name="Sterck L."/>
            <person name="Viollet A."/>
            <person name="Wang B.B."/>
            <person name="Wang K."/>
            <person name="Wang M."/>
            <person name="Wang X."/>
            <person name="Warfsmann J."/>
            <person name="Weissenbach J."/>
            <person name="White D.D."/>
            <person name="White J.D."/>
            <person name="Wiley G.B."/>
            <person name="Wincker P."/>
            <person name="Xing Y."/>
            <person name="Yang L."/>
            <person name="Yao Z."/>
            <person name="Ying F."/>
            <person name="Zhai J."/>
            <person name="Zhou L."/>
            <person name="Zuber A."/>
            <person name="Denarie J."/>
            <person name="Dixon R.A."/>
            <person name="May G.D."/>
            <person name="Schwartz D.C."/>
            <person name="Rogers J."/>
            <person name="Quetier F."/>
            <person name="Town C.D."/>
            <person name="Roe B.A."/>
        </authorList>
    </citation>
    <scope>NUCLEOTIDE SEQUENCE [LARGE SCALE GENOMIC DNA]</scope>
    <source>
        <strain evidence="18">A17</strain>
        <strain evidence="19 20">cv. Jemalong A17</strain>
    </source>
</reference>
<reference evidence="19" key="3">
    <citation type="submission" date="2015-04" db="UniProtKB">
        <authorList>
            <consortium name="EnsemblPlants"/>
        </authorList>
    </citation>
    <scope>IDENTIFICATION</scope>
    <source>
        <strain evidence="19">cv. Jemalong A17</strain>
    </source>
</reference>
<evidence type="ECO:0000256" key="6">
    <source>
        <dbReference type="ARBA" id="ARBA00022692"/>
    </source>
</evidence>
<dbReference type="HOGENOM" id="CLU_046350_0_0_1"/>
<evidence type="ECO:0000313" key="18">
    <source>
        <dbReference type="EMBL" id="KEH36058.1"/>
    </source>
</evidence>
<dbReference type="EC" id="2.3.2.27" evidence="4"/>
<dbReference type="SUPFAM" id="SSF57850">
    <property type="entry name" value="RING/U-box"/>
    <property type="match status" value="1"/>
</dbReference>
<evidence type="ECO:0000259" key="17">
    <source>
        <dbReference type="PROSITE" id="PS50089"/>
    </source>
</evidence>
<keyword evidence="11" id="KW-0862">Zinc</keyword>
<dbReference type="Pfam" id="PF13639">
    <property type="entry name" value="zf-RING_2"/>
    <property type="match status" value="1"/>
</dbReference>
<evidence type="ECO:0000256" key="4">
    <source>
        <dbReference type="ARBA" id="ARBA00012483"/>
    </source>
</evidence>
<dbReference type="FunFam" id="3.30.40.10:FF:000285">
    <property type="entry name" value="RING-H2 finger protein ATL43"/>
    <property type="match status" value="1"/>
</dbReference>
<evidence type="ECO:0000256" key="3">
    <source>
        <dbReference type="ARBA" id="ARBA00004906"/>
    </source>
</evidence>
<evidence type="ECO:0000313" key="20">
    <source>
        <dbReference type="Proteomes" id="UP000002051"/>
    </source>
</evidence>
<accession>A0A072V3W4</accession>
<name>A0A072V3W4_MEDTR</name>
<evidence type="ECO:0000256" key="11">
    <source>
        <dbReference type="ARBA" id="ARBA00022833"/>
    </source>
</evidence>
<comment type="similarity">
    <text evidence="14">Belongs to the RING-type zinc finger family. ATL subfamily.</text>
</comment>
<comment type="catalytic activity">
    <reaction evidence="1">
        <text>S-ubiquitinyl-[E2 ubiquitin-conjugating enzyme]-L-cysteine + [acceptor protein]-L-lysine = [E2 ubiquitin-conjugating enzyme]-L-cysteine + N(6)-ubiquitinyl-[acceptor protein]-L-lysine.</text>
        <dbReference type="EC" id="2.3.2.27"/>
    </reaction>
</comment>
<dbReference type="GO" id="GO:0008270">
    <property type="term" value="F:zinc ion binding"/>
    <property type="evidence" value="ECO:0007669"/>
    <property type="project" value="UniProtKB-KW"/>
</dbReference>
<dbReference type="KEGG" id="mtr:25490128"/>
<dbReference type="CDD" id="cd16461">
    <property type="entry name" value="RING-H2_EL5-like"/>
    <property type="match status" value="1"/>
</dbReference>
<keyword evidence="10" id="KW-0833">Ubl conjugation pathway</keyword>
<keyword evidence="5" id="KW-0808">Transferase</keyword>
<evidence type="ECO:0000256" key="5">
    <source>
        <dbReference type="ARBA" id="ARBA00022679"/>
    </source>
</evidence>
<reference evidence="18 20" key="2">
    <citation type="journal article" date="2014" name="BMC Genomics">
        <title>An improved genome release (version Mt4.0) for the model legume Medicago truncatula.</title>
        <authorList>
            <person name="Tang H."/>
            <person name="Krishnakumar V."/>
            <person name="Bidwell S."/>
            <person name="Rosen B."/>
            <person name="Chan A."/>
            <person name="Zhou S."/>
            <person name="Gentzbittel L."/>
            <person name="Childs K.L."/>
            <person name="Yandell M."/>
            <person name="Gundlach H."/>
            <person name="Mayer K.F."/>
            <person name="Schwartz D.C."/>
            <person name="Town C.D."/>
        </authorList>
    </citation>
    <scope>GENOME REANNOTATION</scope>
    <source>
        <strain evidence="18">A17</strain>
        <strain evidence="19 20">cv. Jemalong A17</strain>
    </source>
</reference>
<evidence type="ECO:0000256" key="1">
    <source>
        <dbReference type="ARBA" id="ARBA00000900"/>
    </source>
</evidence>
<sequence length="344" mass="39772">MAELPKGVTPSKGVVIIVLSIMFFLTFILLVYVKFCRVTPIHLLNPNSLNLQNNLGQTRSRSINSGVEQKVIETLPFFKFSSLKGSKQGLECTVCLSKFEDEEILRLLPKCKHAFHMNCIDKWLESHSTCPLCRYMVEESDIRNFTFSFSSRFLRVPSNLSEDPNLEIFIQRQPSQRKNKKEEQEHEHELVLLDHEEGGSSNVTKWKQEQTLHMINHKILISDVVTRSRWSDLNSSDLLSLNSEMLHDMSSTRFSPEFHGISSVHSDEEENSFTALNPGEKRSMSEIANVPRFVEISRSGENGSDERLWRIWMPIARRTVQWFARQETNSVQLQQQHKHLVSNV</sequence>
<dbReference type="SMART" id="SM00184">
    <property type="entry name" value="RING"/>
    <property type="match status" value="1"/>
</dbReference>
<evidence type="ECO:0000256" key="9">
    <source>
        <dbReference type="ARBA" id="ARBA00022771"/>
    </source>
</evidence>
<keyword evidence="13 16" id="KW-0472">Membrane</keyword>
<evidence type="ECO:0000256" key="12">
    <source>
        <dbReference type="ARBA" id="ARBA00022989"/>
    </source>
</evidence>
<dbReference type="Gene3D" id="3.30.40.10">
    <property type="entry name" value="Zinc/RING finger domain, C3HC4 (zinc finger)"/>
    <property type="match status" value="1"/>
</dbReference>
<dbReference type="GO" id="GO:0061630">
    <property type="term" value="F:ubiquitin protein ligase activity"/>
    <property type="evidence" value="ECO:0007669"/>
    <property type="project" value="UniProtKB-EC"/>
</dbReference>
<gene>
    <name evidence="19" type="primary">25490128</name>
    <name evidence="18" type="ordered locus">MTR_3g110190</name>
</gene>
<keyword evidence="7" id="KW-0479">Metal-binding</keyword>
<dbReference type="InterPro" id="IPR013083">
    <property type="entry name" value="Znf_RING/FYVE/PHD"/>
</dbReference>
<comment type="subcellular location">
    <subcellularLocation>
        <location evidence="2">Membrane</location>
        <topology evidence="2">Single-pass membrane protein</topology>
    </subcellularLocation>
</comment>
<evidence type="ECO:0000256" key="13">
    <source>
        <dbReference type="ARBA" id="ARBA00023136"/>
    </source>
</evidence>
<dbReference type="PANTHER" id="PTHR46539:SF18">
    <property type="entry name" value="RING-H2 FINGER PROTEIN ATL4J"/>
    <property type="match status" value="1"/>
</dbReference>
<dbReference type="Proteomes" id="UP000002051">
    <property type="component" value="Chromosome 3"/>
</dbReference>
<dbReference type="GO" id="GO:0016020">
    <property type="term" value="C:membrane"/>
    <property type="evidence" value="ECO:0007669"/>
    <property type="project" value="UniProtKB-SubCell"/>
</dbReference>
<dbReference type="EMBL" id="CM001219">
    <property type="protein sequence ID" value="KEH36058.1"/>
    <property type="molecule type" value="Genomic_DNA"/>
</dbReference>
<evidence type="ECO:0000256" key="16">
    <source>
        <dbReference type="SAM" id="Phobius"/>
    </source>
</evidence>
<protein>
    <recommendedName>
        <fullName evidence="4">RING-type E3 ubiquitin transferase</fullName>
        <ecNumber evidence="4">2.3.2.27</ecNumber>
    </recommendedName>
</protein>
<evidence type="ECO:0000313" key="19">
    <source>
        <dbReference type="EnsemblPlants" id="KEH36058"/>
    </source>
</evidence>
<keyword evidence="20" id="KW-1185">Reference proteome</keyword>
<organism evidence="18 20">
    <name type="scientific">Medicago truncatula</name>
    <name type="common">Barrel medic</name>
    <name type="synonym">Medicago tribuloides</name>
    <dbReference type="NCBI Taxonomy" id="3880"/>
    <lineage>
        <taxon>Eukaryota</taxon>
        <taxon>Viridiplantae</taxon>
        <taxon>Streptophyta</taxon>
        <taxon>Embryophyta</taxon>
        <taxon>Tracheophyta</taxon>
        <taxon>Spermatophyta</taxon>
        <taxon>Magnoliopsida</taxon>
        <taxon>eudicotyledons</taxon>
        <taxon>Gunneridae</taxon>
        <taxon>Pentapetalae</taxon>
        <taxon>rosids</taxon>
        <taxon>fabids</taxon>
        <taxon>Fabales</taxon>
        <taxon>Fabaceae</taxon>
        <taxon>Papilionoideae</taxon>
        <taxon>50 kb inversion clade</taxon>
        <taxon>NPAAA clade</taxon>
        <taxon>Hologalegina</taxon>
        <taxon>IRL clade</taxon>
        <taxon>Trifolieae</taxon>
        <taxon>Medicago</taxon>
    </lineage>
</organism>